<feature type="transmembrane region" description="Helical" evidence="1">
    <location>
        <begin position="89"/>
        <end position="108"/>
    </location>
</feature>
<dbReference type="AlphaFoldDB" id="A0A1I1H237"/>
<keyword evidence="3" id="KW-1185">Reference proteome</keyword>
<evidence type="ECO:0000313" key="2">
    <source>
        <dbReference type="EMBL" id="SFC16168.1"/>
    </source>
</evidence>
<feature type="transmembrane region" description="Helical" evidence="1">
    <location>
        <begin position="114"/>
        <end position="139"/>
    </location>
</feature>
<keyword evidence="1" id="KW-0812">Transmembrane</keyword>
<keyword evidence="1" id="KW-1133">Transmembrane helix</keyword>
<reference evidence="3" key="1">
    <citation type="submission" date="2016-10" db="EMBL/GenBank/DDBJ databases">
        <authorList>
            <person name="Varghese N."/>
            <person name="Submissions S."/>
        </authorList>
    </citation>
    <scope>NUCLEOTIDE SEQUENCE [LARGE SCALE GENOMIC DNA]</scope>
    <source>
        <strain evidence="3">DSM 13078</strain>
    </source>
</reference>
<evidence type="ECO:0000256" key="1">
    <source>
        <dbReference type="SAM" id="Phobius"/>
    </source>
</evidence>
<accession>A0A1I1H237</accession>
<feature type="transmembrane region" description="Helical" evidence="1">
    <location>
        <begin position="182"/>
        <end position="200"/>
    </location>
</feature>
<evidence type="ECO:0000313" key="3">
    <source>
        <dbReference type="Proteomes" id="UP000199161"/>
    </source>
</evidence>
<gene>
    <name evidence="2" type="ORF">SAMN05444422_10572</name>
</gene>
<dbReference type="Proteomes" id="UP000199161">
    <property type="component" value="Unassembled WGS sequence"/>
</dbReference>
<name>A0A1I1H237_NATHA</name>
<dbReference type="OrthoDB" id="170115at2157"/>
<dbReference type="EMBL" id="FOKW01000005">
    <property type="protein sequence ID" value="SFC16168.1"/>
    <property type="molecule type" value="Genomic_DNA"/>
</dbReference>
<dbReference type="RefSeq" id="WP_089788012.1">
    <property type="nucleotide sequence ID" value="NZ_FOKW01000005.1"/>
</dbReference>
<organism evidence="2 3">
    <name type="scientific">Natronobacterium haloterrestre</name>
    <name type="common">Halobiforma haloterrestris</name>
    <dbReference type="NCBI Taxonomy" id="148448"/>
    <lineage>
        <taxon>Archaea</taxon>
        <taxon>Methanobacteriati</taxon>
        <taxon>Methanobacteriota</taxon>
        <taxon>Stenosarchaea group</taxon>
        <taxon>Halobacteria</taxon>
        <taxon>Halobacteriales</taxon>
        <taxon>Natrialbaceae</taxon>
        <taxon>Natronobacterium</taxon>
    </lineage>
</organism>
<feature type="transmembrane region" description="Helical" evidence="1">
    <location>
        <begin position="159"/>
        <end position="176"/>
    </location>
</feature>
<evidence type="ECO:0008006" key="4">
    <source>
        <dbReference type="Google" id="ProtNLM"/>
    </source>
</evidence>
<protein>
    <recommendedName>
        <fullName evidence="4">PH domain-containing protein</fullName>
    </recommendedName>
</protein>
<sequence length="282" mass="29632">MSAASPSDAGDDPARDGVVARLAAVYAGVVLSSTAATIATAADGSNAFRVLALAVVALGVGTVSGLFLSRRVSPLSKRLGRSRRRRIGAFLPAVPFAAVGLAAGLGRLPEVTGVVALLSGVAITVVTLVLTAAATTRYVDTVVGEPHATCRWTPPRRPVLDAVLLVLWVLLAGINALGGDGLWAVVWAGLGVLWVVSGLVEGRLRSPGTGVEPELRVHDVGLVERRPYTATLVRWDDVDHARLREGELVLERGLFDVRFDRDDLEDPDAVLAASERFVDRIG</sequence>
<feature type="transmembrane region" description="Helical" evidence="1">
    <location>
        <begin position="48"/>
        <end position="68"/>
    </location>
</feature>
<proteinExistence type="predicted"/>
<keyword evidence="1" id="KW-0472">Membrane</keyword>
<feature type="transmembrane region" description="Helical" evidence="1">
    <location>
        <begin position="23"/>
        <end position="42"/>
    </location>
</feature>